<dbReference type="GO" id="GO:0016301">
    <property type="term" value="F:kinase activity"/>
    <property type="evidence" value="ECO:0007669"/>
    <property type="project" value="UniProtKB-KW"/>
</dbReference>
<dbReference type="InterPro" id="IPR045865">
    <property type="entry name" value="ACT-like_dom_sf"/>
</dbReference>
<dbReference type="GO" id="GO:0015969">
    <property type="term" value="P:guanosine tetraphosphate metabolic process"/>
    <property type="evidence" value="ECO:0007669"/>
    <property type="project" value="InterPro"/>
</dbReference>
<dbReference type="SUPFAM" id="SSF55021">
    <property type="entry name" value="ACT-like"/>
    <property type="match status" value="1"/>
</dbReference>
<dbReference type="Gene3D" id="3.30.460.10">
    <property type="entry name" value="Beta Polymerase, domain 2"/>
    <property type="match status" value="1"/>
</dbReference>
<dbReference type="FunFam" id="3.10.20.30:FF:000002">
    <property type="entry name" value="GTP pyrophosphokinase (RelA/SpoT)"/>
    <property type="match status" value="1"/>
</dbReference>
<evidence type="ECO:0000259" key="7">
    <source>
        <dbReference type="PROSITE" id="PS51671"/>
    </source>
</evidence>
<dbReference type="InterPro" id="IPR043519">
    <property type="entry name" value="NT_sf"/>
</dbReference>
<proteinExistence type="inferred from homology"/>
<accession>A0A0Q9YHS3</accession>
<keyword evidence="9" id="KW-0808">Transferase</keyword>
<comment type="similarity">
    <text evidence="6">Belongs to the relA/spoT family.</text>
</comment>
<dbReference type="OrthoDB" id="9805041at2"/>
<dbReference type="PROSITE" id="PS51880">
    <property type="entry name" value="TGS"/>
    <property type="match status" value="1"/>
</dbReference>
<organism evidence="9">
    <name type="scientific">Candidatus Berkiella cookevillensis</name>
    <dbReference type="NCBI Taxonomy" id="437022"/>
    <lineage>
        <taxon>Bacteria</taxon>
        <taxon>Pseudomonadati</taxon>
        <taxon>Pseudomonadota</taxon>
        <taxon>Gammaproteobacteria</taxon>
        <taxon>Candidatus Berkiellales</taxon>
        <taxon>Candidatus Berkiellaceae</taxon>
        <taxon>Candidatus Berkiella</taxon>
    </lineage>
</organism>
<dbReference type="Pfam" id="PF13328">
    <property type="entry name" value="HD_4"/>
    <property type="match status" value="1"/>
</dbReference>
<name>A0A0Q9YHS3_9GAMM</name>
<evidence type="ECO:0000256" key="2">
    <source>
        <dbReference type="ARBA" id="ARBA00025704"/>
    </source>
</evidence>
<evidence type="ECO:0000256" key="1">
    <source>
        <dbReference type="ARBA" id="ARBA00019852"/>
    </source>
</evidence>
<dbReference type="Gene3D" id="1.10.3210.10">
    <property type="entry name" value="Hypothetical protein af1432"/>
    <property type="match status" value="1"/>
</dbReference>
<dbReference type="NCBIfam" id="NF008124">
    <property type="entry name" value="PRK10872.1"/>
    <property type="match status" value="1"/>
</dbReference>
<dbReference type="InterPro" id="IPR045600">
    <property type="entry name" value="RelA/SpoT_AH_RIS"/>
</dbReference>
<evidence type="ECO:0000313" key="11">
    <source>
        <dbReference type="Proteomes" id="UP000051494"/>
    </source>
</evidence>
<reference evidence="10" key="3">
    <citation type="submission" date="2021-06" db="EMBL/GenBank/DDBJ databases">
        <title>Genomic Description and Analysis of Intracellular Bacteria, Candidatus Berkiella cookevillensis and Candidatus Berkiella aquae.</title>
        <authorList>
            <person name="Kidane D.T."/>
            <person name="Mehari Y.T."/>
            <person name="Rice F.C."/>
            <person name="Arivett B.A."/>
            <person name="Farone A.L."/>
            <person name="Berk S.G."/>
            <person name="Farone M.B."/>
        </authorList>
    </citation>
    <scope>NUCLEOTIDE SEQUENCE</scope>
    <source>
        <strain evidence="10">CC99</strain>
    </source>
</reference>
<dbReference type="GO" id="GO:0005886">
    <property type="term" value="C:plasma membrane"/>
    <property type="evidence" value="ECO:0007669"/>
    <property type="project" value="TreeGrafter"/>
</dbReference>
<evidence type="ECO:0000256" key="4">
    <source>
        <dbReference type="ARBA" id="ARBA00032407"/>
    </source>
</evidence>
<protein>
    <recommendedName>
        <fullName evidence="1">GTP pyrophosphokinase</fullName>
    </recommendedName>
    <alternativeName>
        <fullName evidence="4">(p)ppGpp synthase</fullName>
    </alternativeName>
    <alternativeName>
        <fullName evidence="3">ATP:GTP 3'-pyrophosphotransferase</fullName>
    </alternativeName>
    <alternativeName>
        <fullName evidence="5">ppGpp synthase I</fullName>
    </alternativeName>
</protein>
<dbReference type="Gene3D" id="3.10.20.30">
    <property type="match status" value="1"/>
</dbReference>
<dbReference type="CDD" id="cd04876">
    <property type="entry name" value="ACT_RelA-SpoT"/>
    <property type="match status" value="1"/>
</dbReference>
<dbReference type="Pfam" id="PF13291">
    <property type="entry name" value="ACT_4"/>
    <property type="match status" value="1"/>
</dbReference>
<keyword evidence="11" id="KW-1185">Reference proteome</keyword>
<feature type="domain" description="ACT" evidence="7">
    <location>
        <begin position="654"/>
        <end position="729"/>
    </location>
</feature>
<dbReference type="InterPro" id="IPR012675">
    <property type="entry name" value="Beta-grasp_dom_sf"/>
</dbReference>
<dbReference type="CDD" id="cd05399">
    <property type="entry name" value="NT_Rel-Spo_like"/>
    <property type="match status" value="1"/>
</dbReference>
<dbReference type="NCBIfam" id="TIGR00691">
    <property type="entry name" value="spoT_relA"/>
    <property type="match status" value="1"/>
</dbReference>
<dbReference type="FunFam" id="3.30.460.10:FF:000001">
    <property type="entry name" value="GTP pyrophosphokinase RelA"/>
    <property type="match status" value="1"/>
</dbReference>
<evidence type="ECO:0000256" key="5">
    <source>
        <dbReference type="ARBA" id="ARBA00033308"/>
    </source>
</evidence>
<dbReference type="Pfam" id="PF04607">
    <property type="entry name" value="RelA_SpoT"/>
    <property type="match status" value="1"/>
</dbReference>
<dbReference type="SUPFAM" id="SSF81271">
    <property type="entry name" value="TGS-like"/>
    <property type="match status" value="1"/>
</dbReference>
<evidence type="ECO:0000256" key="3">
    <source>
        <dbReference type="ARBA" id="ARBA00029754"/>
    </source>
</evidence>
<gene>
    <name evidence="9" type="primary">relA</name>
    <name evidence="9" type="ORF">CC99x_00345</name>
    <name evidence="10" type="ORF">CC99x_005205</name>
</gene>
<evidence type="ECO:0000313" key="9">
    <source>
        <dbReference type="EMBL" id="KRG20124.1"/>
    </source>
</evidence>
<comment type="function">
    <text evidence="6">In eubacteria ppGpp (guanosine 3'-diphosphate 5'-diphosphate) is a mediator of the stringent response that coordinates a variety of cellular activities in response to changes in nutritional abundance.</text>
</comment>
<dbReference type="PROSITE" id="PS51671">
    <property type="entry name" value="ACT"/>
    <property type="match status" value="1"/>
</dbReference>
<dbReference type="EMBL" id="LKHV02000001">
    <property type="protein sequence ID" value="MCS5708298.1"/>
    <property type="molecule type" value="Genomic_DNA"/>
</dbReference>
<comment type="pathway">
    <text evidence="2">Purine metabolism.</text>
</comment>
<dbReference type="EMBL" id="LKHV01000001">
    <property type="protein sequence ID" value="KRG20124.1"/>
    <property type="molecule type" value="Genomic_DNA"/>
</dbReference>
<dbReference type="InterPro" id="IPR033655">
    <property type="entry name" value="TGS_RelA/SpoT"/>
</dbReference>
<dbReference type="AlphaFoldDB" id="A0A0Q9YHS3"/>
<dbReference type="InterPro" id="IPR012676">
    <property type="entry name" value="TGS-like"/>
</dbReference>
<dbReference type="CDD" id="cd01668">
    <property type="entry name" value="TGS_RSH"/>
    <property type="match status" value="1"/>
</dbReference>
<dbReference type="PANTHER" id="PTHR21262:SF31">
    <property type="entry name" value="GTP PYROPHOSPHOKINASE"/>
    <property type="match status" value="1"/>
</dbReference>
<dbReference type="SUPFAM" id="SSF81301">
    <property type="entry name" value="Nucleotidyltransferase"/>
    <property type="match status" value="1"/>
</dbReference>
<dbReference type="SUPFAM" id="SSF109604">
    <property type="entry name" value="HD-domain/PDEase-like"/>
    <property type="match status" value="1"/>
</dbReference>
<dbReference type="PATRIC" id="fig|1590042.3.peg.362"/>
<evidence type="ECO:0000259" key="8">
    <source>
        <dbReference type="PROSITE" id="PS51880"/>
    </source>
</evidence>
<dbReference type="InterPro" id="IPR002912">
    <property type="entry name" value="ACT_dom"/>
</dbReference>
<dbReference type="InterPro" id="IPR007685">
    <property type="entry name" value="RelA_SpoT"/>
</dbReference>
<dbReference type="InterPro" id="IPR004095">
    <property type="entry name" value="TGS"/>
</dbReference>
<dbReference type="RefSeq" id="WP_057622993.1">
    <property type="nucleotide sequence ID" value="NZ_LKHV02000001.1"/>
</dbReference>
<dbReference type="Pfam" id="PF02824">
    <property type="entry name" value="TGS"/>
    <property type="match status" value="1"/>
</dbReference>
<sequence length="730" mass="82755">MVKVRDDLPKTQDGSIDIEKWVERVGENYPEEHKALLRQAVYLNLENGGHHLTPVNESCLKQGLTAAEILSALKPDIDTLVACVLYFPVDFGELTVEHIQEALGKQVASLVEGVSKLSYHSAKASISQTDEQRDNLRKMLLAVVEDVRVVLIKLAEKISALRAVNNLDRLVKLDLALEARDIYSPLANRLGIGQIKWELEDFAFRYLEPVAYKNIAKLLDEKRLDREIYIEKLLGIIREALAKEDLNAHVIGRVKHIYSIWRKMIRKNIAFQDIYDVRAVRIMVDSVQDCYAALGVIHGLWQYVPKEFDDYIATPKENGYRSLHTAVIGPEGKTVEVQIRTFKMHDEAELGVAAHWIYKEGKKQESNYQHKINSLRNILEWSAEQEFESDVALKQELSEDRVYIFTPKGEIIDLPLGATPLDFAYHVHSDLGNRCRGAKINGSIKPLNYILNSGEQVEIISSKTGGPSRDWLNPQLGYLNSARARSKVRSWFKRQAREENIIQGKEALDRELKRLHLDMASIKPHLQKFQARNMDDIFAGVGGGDIRVGQILNLIQQHSLTNDSNDIPVSVSKINNLKKKNTEVTIQGVGNLLCHFAKCCNPVPGDPIIGYITIGRGVTIHRQDCLGVLEKEEEAHRLIQVNWGEFTKELYLVDIYIEAYDRQGLLRDVTSTLSNEKINVLAVNTRTNRENNIAQLTLSIEIPDLDTLMTVLNKILQIPNVLEARRLGKQ</sequence>
<dbReference type="GO" id="GO:0042594">
    <property type="term" value="P:response to starvation"/>
    <property type="evidence" value="ECO:0007669"/>
    <property type="project" value="TreeGrafter"/>
</dbReference>
<dbReference type="Gene3D" id="3.30.70.260">
    <property type="match status" value="1"/>
</dbReference>
<dbReference type="SMART" id="SM00954">
    <property type="entry name" value="RelA_SpoT"/>
    <property type="match status" value="1"/>
</dbReference>
<reference evidence="9" key="1">
    <citation type="submission" date="2015-09" db="EMBL/GenBank/DDBJ databases">
        <title>Draft Genome Sequences of Two Novel Amoeba-resistant Intranuclear Bacteria, Candidatus Berkiella cookevillensis and Candidatus Berkiella aquae.</title>
        <authorList>
            <person name="Mehari Y.T."/>
            <person name="Arivett B.A."/>
            <person name="Farone A.L."/>
            <person name="Gunderson J.H."/>
            <person name="Farone M.B."/>
        </authorList>
    </citation>
    <scope>NUCLEOTIDE SEQUENCE [LARGE SCALE GENOMIC DNA]</scope>
    <source>
        <strain evidence="9">CC99</strain>
    </source>
</reference>
<evidence type="ECO:0000256" key="6">
    <source>
        <dbReference type="RuleBase" id="RU003847"/>
    </source>
</evidence>
<feature type="domain" description="TGS" evidence="8">
    <location>
        <begin position="400"/>
        <end position="461"/>
    </location>
</feature>
<dbReference type="GO" id="GO:0008728">
    <property type="term" value="F:GTP diphosphokinase activity"/>
    <property type="evidence" value="ECO:0007669"/>
    <property type="project" value="TreeGrafter"/>
</dbReference>
<evidence type="ECO:0000313" key="10">
    <source>
        <dbReference type="EMBL" id="MCS5708298.1"/>
    </source>
</evidence>
<dbReference type="InterPro" id="IPR004811">
    <property type="entry name" value="RelA/Spo_fam"/>
</dbReference>
<dbReference type="Proteomes" id="UP000051494">
    <property type="component" value="Unassembled WGS sequence"/>
</dbReference>
<dbReference type="GO" id="GO:0015949">
    <property type="term" value="P:nucleobase-containing small molecule interconversion"/>
    <property type="evidence" value="ECO:0007669"/>
    <property type="project" value="UniProtKB-ARBA"/>
</dbReference>
<dbReference type="PANTHER" id="PTHR21262">
    <property type="entry name" value="GUANOSINE-3',5'-BIS DIPHOSPHATE 3'-PYROPHOSPHOHYDROLASE"/>
    <property type="match status" value="1"/>
</dbReference>
<dbReference type="GO" id="GO:0008893">
    <property type="term" value="F:guanosine-3',5'-bis(diphosphate) 3'-diphosphatase activity"/>
    <property type="evidence" value="ECO:0007669"/>
    <property type="project" value="TreeGrafter"/>
</dbReference>
<dbReference type="STRING" id="437022.CC99x_00345"/>
<keyword evidence="9" id="KW-0418">Kinase</keyword>
<comment type="caution">
    <text evidence="9">The sequence shown here is derived from an EMBL/GenBank/DDBJ whole genome shotgun (WGS) entry which is preliminary data.</text>
</comment>
<reference evidence="10" key="2">
    <citation type="journal article" date="2016" name="Genome Announc.">
        <title>Draft Genome Sequences of Two Novel Amoeba-Resistant Intranuclear Bacteria, 'Candidatus Berkiella cookevillensis' and 'Candidatus Berkiella aquae'.</title>
        <authorList>
            <person name="Mehari Y.T."/>
            <person name="Arivett B.A."/>
            <person name="Farone A.L."/>
            <person name="Gunderson J.H."/>
            <person name="Farone M.B."/>
        </authorList>
    </citation>
    <scope>NUCLEOTIDE SEQUENCE</scope>
    <source>
        <strain evidence="10">CC99</strain>
    </source>
</reference>
<dbReference type="Pfam" id="PF19296">
    <property type="entry name" value="RelA_AH_RIS"/>
    <property type="match status" value="1"/>
</dbReference>